<dbReference type="RefSeq" id="WP_312032254.1">
    <property type="nucleotide sequence ID" value="NZ_CP051151.1"/>
</dbReference>
<feature type="transmembrane region" description="Helical" evidence="1">
    <location>
        <begin position="12"/>
        <end position="32"/>
    </location>
</feature>
<name>A0A7L6N2T9_9MOLU</name>
<evidence type="ECO:0000313" key="3">
    <source>
        <dbReference type="Proteomes" id="UP000512167"/>
    </source>
</evidence>
<keyword evidence="1" id="KW-0812">Transmembrane</keyword>
<evidence type="ECO:0000256" key="1">
    <source>
        <dbReference type="SAM" id="Phobius"/>
    </source>
</evidence>
<gene>
    <name evidence="2" type="ORF">HF295_02400</name>
</gene>
<proteinExistence type="predicted"/>
<accession>A0A7L6N2T9</accession>
<dbReference type="AlphaFoldDB" id="A0A7L6N2T9"/>
<sequence>MDYRSKMHFYGRIFTVLGIFVMFLIPVVTWIVTGIGPDFTRVATGVLALSIIFLPGGIVEVLTYGPILGTSGTYLAFITGNLVNLKIPCVMNAREIAKTQINTEENEVISTIAVASSTVTTILIMGLGVLMLLPLKPILESELLKPAFNWVISALFGALAYKYFKGHIKYTIAPMVVVIVLSIFIPDFVQANVVIVILIAAIIAIVFARLIYNKEMKKGEVQ</sequence>
<protein>
    <submittedName>
        <fullName evidence="2">Uncharacterized protein</fullName>
    </submittedName>
</protein>
<evidence type="ECO:0000313" key="2">
    <source>
        <dbReference type="EMBL" id="QLY39772.1"/>
    </source>
</evidence>
<keyword evidence="3" id="KW-1185">Reference proteome</keyword>
<reference evidence="2 3" key="1">
    <citation type="submission" date="2020-04" db="EMBL/GenBank/DDBJ databases">
        <authorList>
            <person name="Zheng R.K."/>
            <person name="Sun C.M."/>
        </authorList>
    </citation>
    <scope>NUCLEOTIDE SEQUENCE [LARGE SCALE GENOMIC DNA]</scope>
    <source>
        <strain evidence="3">zrk29</strain>
    </source>
</reference>
<feature type="transmembrane region" description="Helical" evidence="1">
    <location>
        <begin position="39"/>
        <end position="58"/>
    </location>
</feature>
<feature type="transmembrane region" description="Helical" evidence="1">
    <location>
        <begin position="171"/>
        <end position="189"/>
    </location>
</feature>
<feature type="transmembrane region" description="Helical" evidence="1">
    <location>
        <begin position="108"/>
        <end position="135"/>
    </location>
</feature>
<organism evidence="2 3">
    <name type="scientific">Hujiaoplasma nucleasis</name>
    <dbReference type="NCBI Taxonomy" id="2725268"/>
    <lineage>
        <taxon>Bacteria</taxon>
        <taxon>Bacillati</taxon>
        <taxon>Mycoplasmatota</taxon>
        <taxon>Mollicutes</taxon>
        <taxon>Candidatus Izemoplasmatales</taxon>
        <taxon>Hujiaoplasmataceae</taxon>
        <taxon>Hujiaoplasma</taxon>
    </lineage>
</organism>
<dbReference type="KEGG" id="tbk:HF295_02400"/>
<feature type="transmembrane region" description="Helical" evidence="1">
    <location>
        <begin position="147"/>
        <end position="164"/>
    </location>
</feature>
<keyword evidence="1" id="KW-0472">Membrane</keyword>
<dbReference type="Proteomes" id="UP000512167">
    <property type="component" value="Chromosome"/>
</dbReference>
<feature type="transmembrane region" description="Helical" evidence="1">
    <location>
        <begin position="195"/>
        <end position="212"/>
    </location>
</feature>
<dbReference type="EMBL" id="CP051151">
    <property type="protein sequence ID" value="QLY39772.1"/>
    <property type="molecule type" value="Genomic_DNA"/>
</dbReference>
<keyword evidence="1" id="KW-1133">Transmembrane helix</keyword>